<reference evidence="1 2" key="1">
    <citation type="journal article" date="2016" name="Nat. Commun.">
        <title>Thousands of microbial genomes shed light on interconnected biogeochemical processes in an aquifer system.</title>
        <authorList>
            <person name="Anantharaman K."/>
            <person name="Brown C.T."/>
            <person name="Hug L.A."/>
            <person name="Sharon I."/>
            <person name="Castelle C.J."/>
            <person name="Probst A.J."/>
            <person name="Thomas B.C."/>
            <person name="Singh A."/>
            <person name="Wilkins M.J."/>
            <person name="Karaoz U."/>
            <person name="Brodie E.L."/>
            <person name="Williams K.H."/>
            <person name="Hubbard S.S."/>
            <person name="Banfield J.F."/>
        </authorList>
    </citation>
    <scope>NUCLEOTIDE SEQUENCE [LARGE SCALE GENOMIC DNA]</scope>
</reference>
<name>A0A1F7IFH6_9BACT</name>
<gene>
    <name evidence="1" type="ORF">A2954_02050</name>
</gene>
<evidence type="ECO:0008006" key="3">
    <source>
        <dbReference type="Google" id="ProtNLM"/>
    </source>
</evidence>
<dbReference type="Gene3D" id="3.40.50.300">
    <property type="entry name" value="P-loop containing nucleotide triphosphate hydrolases"/>
    <property type="match status" value="1"/>
</dbReference>
<dbReference type="Proteomes" id="UP000177698">
    <property type="component" value="Unassembled WGS sequence"/>
</dbReference>
<evidence type="ECO:0000313" key="1">
    <source>
        <dbReference type="EMBL" id="OGK42109.1"/>
    </source>
</evidence>
<proteinExistence type="predicted"/>
<organism evidence="1 2">
    <name type="scientific">Candidatus Roizmanbacteria bacterium RIFCSPLOWO2_01_FULL_37_12</name>
    <dbReference type="NCBI Taxonomy" id="1802056"/>
    <lineage>
        <taxon>Bacteria</taxon>
        <taxon>Candidatus Roizmaniibacteriota</taxon>
    </lineage>
</organism>
<comment type="caution">
    <text evidence="1">The sequence shown here is derived from an EMBL/GenBank/DDBJ whole genome shotgun (WGS) entry which is preliminary data.</text>
</comment>
<dbReference type="STRING" id="1802056.A2954_02050"/>
<accession>A0A1F7IFH6</accession>
<dbReference type="InterPro" id="IPR027417">
    <property type="entry name" value="P-loop_NTPase"/>
</dbReference>
<protein>
    <recommendedName>
        <fullName evidence="3">ABC transporter domain-containing protein</fullName>
    </recommendedName>
</protein>
<dbReference type="SUPFAM" id="SSF52540">
    <property type="entry name" value="P-loop containing nucleoside triphosphate hydrolases"/>
    <property type="match status" value="1"/>
</dbReference>
<sequence>MKSVVINKLSKYFRIYKKEAGICGSLKSLFHSEYSDSKAVDNISFEIDRGELIGLIGPRGAENTMKL</sequence>
<dbReference type="EMBL" id="MGAG01000004">
    <property type="protein sequence ID" value="OGK42109.1"/>
    <property type="molecule type" value="Genomic_DNA"/>
</dbReference>
<evidence type="ECO:0000313" key="2">
    <source>
        <dbReference type="Proteomes" id="UP000177698"/>
    </source>
</evidence>
<dbReference type="AlphaFoldDB" id="A0A1F7IFH6"/>